<dbReference type="Pfam" id="PF00069">
    <property type="entry name" value="Pkinase"/>
    <property type="match status" value="1"/>
</dbReference>
<dbReference type="InterPro" id="IPR008271">
    <property type="entry name" value="Ser/Thr_kinase_AS"/>
</dbReference>
<dbReference type="PROSITE" id="PS50011">
    <property type="entry name" value="PROTEIN_KINASE_DOM"/>
    <property type="match status" value="1"/>
</dbReference>
<comment type="similarity">
    <text evidence="1">Belongs to the protein kinase superfamily. CMGC Ser/Thr protein kinase family. CDC2/CDKX subfamily.</text>
</comment>
<dbReference type="PROSITE" id="PS00107">
    <property type="entry name" value="PROTEIN_KINASE_ATP"/>
    <property type="match status" value="1"/>
</dbReference>
<evidence type="ECO:0000256" key="1">
    <source>
        <dbReference type="ARBA" id="ARBA00006485"/>
    </source>
</evidence>
<dbReference type="EMBL" id="JAIFTH010001317">
    <property type="protein sequence ID" value="KAG9508579.1"/>
    <property type="molecule type" value="Genomic_DNA"/>
</dbReference>
<dbReference type="Gene3D" id="1.10.510.10">
    <property type="entry name" value="Transferase(Phosphotransferase) domain 1"/>
    <property type="match status" value="1"/>
</dbReference>
<feature type="compositionally biased region" description="Polar residues" evidence="8">
    <location>
        <begin position="293"/>
        <end position="307"/>
    </location>
</feature>
<dbReference type="InterPro" id="IPR017441">
    <property type="entry name" value="Protein_kinase_ATP_BS"/>
</dbReference>
<reference evidence="10 11" key="1">
    <citation type="submission" date="2020-10" db="EMBL/GenBank/DDBJ databases">
        <authorList>
            <person name="Klimov P.B."/>
            <person name="Dyachkov S.M."/>
            <person name="Chetverikov P.E."/>
        </authorList>
    </citation>
    <scope>NUCLEOTIDE SEQUENCE [LARGE SCALE GENOMIC DNA]</scope>
    <source>
        <strain evidence="10">BMOC 18-1129-001#AD2665</strain>
        <tissue evidence="10">Entire mites</tissue>
    </source>
</reference>
<dbReference type="PANTHER" id="PTHR24056:SF246">
    <property type="entry name" value="ECDYSONE-INDUCED PROTEIN 63E, ISOFORM N"/>
    <property type="match status" value="1"/>
</dbReference>
<gene>
    <name evidence="10" type="primary">CDK16</name>
    <name evidence="10" type="ORF">GZH46_02920</name>
</gene>
<dbReference type="SUPFAM" id="SSF56112">
    <property type="entry name" value="Protein kinase-like (PK-like)"/>
    <property type="match status" value="1"/>
</dbReference>
<evidence type="ECO:0000256" key="8">
    <source>
        <dbReference type="SAM" id="MobiDB-lite"/>
    </source>
</evidence>
<dbReference type="InterPro" id="IPR000719">
    <property type="entry name" value="Prot_kinase_dom"/>
</dbReference>
<protein>
    <submittedName>
        <fullName evidence="10">Cyclin-dependent kinase 16</fullName>
    </submittedName>
</protein>
<feature type="binding site" evidence="7">
    <location>
        <position position="426"/>
    </location>
    <ligand>
        <name>ATP</name>
        <dbReference type="ChEBI" id="CHEBI:30616"/>
    </ligand>
</feature>
<evidence type="ECO:0000313" key="11">
    <source>
        <dbReference type="Proteomes" id="UP000825002"/>
    </source>
</evidence>
<proteinExistence type="inferred from homology"/>
<keyword evidence="6 7" id="KW-0067">ATP-binding</keyword>
<dbReference type="Proteomes" id="UP000825002">
    <property type="component" value="Unassembled WGS sequence"/>
</dbReference>
<name>A0ABQ7S579_9ACAR</name>
<dbReference type="SMART" id="SM00220">
    <property type="entry name" value="S_TKc"/>
    <property type="match status" value="1"/>
</dbReference>
<feature type="region of interest" description="Disordered" evidence="8">
    <location>
        <begin position="177"/>
        <end position="197"/>
    </location>
</feature>
<sequence length="714" mass="80283">MSLVKEFKRRLSESLQLARRSVDEGMADLASHLALSNSTSEVNLIYSSAHNITNLLYQDGDASNTTSLRSRACSQQQPIESDRCAPLERTILDLKHESLPFSDTVANQVEDVSDNREGKLKNVLQGSDDTTTAAMLATNLDTHQEKRTDKSKSKNSRYNIKNLIKIRSKSSHYLFSTDRASTSDNKKQTTKTVDDNDGISMAHESCKCLRRHPSVIIENPSGVCDDNSDVDDNEFNDYRDKGYCYANAIKSGLGSTGSGQSSMSDSSGKYSSPAKSPATKTPQYSHSDHTSKQSDYSDTPSKISIATTRYRRNGVTGPAPRCCDERSAGSVVLRAQRRHRCKDVQAIRKRLSLPIDLSLPESFIAKQFIAANVETPLSRRERRQSLSEIGFGQPSTYEKQHTLGAGTYSIVYKGISRLTNMSVALKEIKFEQEEGVPFTAIREVSLLKELRHNNIVTLHDLIYTDVSLTMVFEYVERDLSKYLSDYRYHIPAKNVMLFMFQLLRGLEYCHRRSILHRDIKPQNILISENGLLKLADFGLARAKSVPTKTFTNEVVTLWYRPPDVLLGSTEYNSSIDIWGVGCIFFEMAAGQTLFRGGNMREQLFRIFEITGTPNESSWPGISSNEAFKALKCPRFQAQDLSSYLSRLCVEGQQLLQMFIQCDPKLRISAQQAMRHEYFEPLPDGIYDLQDNESIFIVPGVELDNQHSTIGSKSK</sequence>
<dbReference type="InterPro" id="IPR050108">
    <property type="entry name" value="CDK"/>
</dbReference>
<dbReference type="PANTHER" id="PTHR24056">
    <property type="entry name" value="CELL DIVISION PROTEIN KINASE"/>
    <property type="match status" value="1"/>
</dbReference>
<evidence type="ECO:0000256" key="3">
    <source>
        <dbReference type="ARBA" id="ARBA00022679"/>
    </source>
</evidence>
<comment type="caution">
    <text evidence="10">The sequence shown here is derived from an EMBL/GenBank/DDBJ whole genome shotgun (WGS) entry which is preliminary data.</text>
</comment>
<keyword evidence="4 7" id="KW-0547">Nucleotide-binding</keyword>
<organism evidence="10 11">
    <name type="scientific">Fragariocoptes setiger</name>
    <dbReference type="NCBI Taxonomy" id="1670756"/>
    <lineage>
        <taxon>Eukaryota</taxon>
        <taxon>Metazoa</taxon>
        <taxon>Ecdysozoa</taxon>
        <taxon>Arthropoda</taxon>
        <taxon>Chelicerata</taxon>
        <taxon>Arachnida</taxon>
        <taxon>Acari</taxon>
        <taxon>Acariformes</taxon>
        <taxon>Trombidiformes</taxon>
        <taxon>Prostigmata</taxon>
        <taxon>Eupodina</taxon>
        <taxon>Eriophyoidea</taxon>
        <taxon>Phytoptidae</taxon>
        <taxon>Fragariocoptes</taxon>
    </lineage>
</organism>
<evidence type="ECO:0000256" key="4">
    <source>
        <dbReference type="ARBA" id="ARBA00022741"/>
    </source>
</evidence>
<evidence type="ECO:0000259" key="9">
    <source>
        <dbReference type="PROSITE" id="PS50011"/>
    </source>
</evidence>
<evidence type="ECO:0000256" key="7">
    <source>
        <dbReference type="PROSITE-ProRule" id="PRU10141"/>
    </source>
</evidence>
<feature type="domain" description="Protein kinase" evidence="9">
    <location>
        <begin position="397"/>
        <end position="678"/>
    </location>
</feature>
<feature type="compositionally biased region" description="Low complexity" evidence="8">
    <location>
        <begin position="258"/>
        <end position="272"/>
    </location>
</feature>
<keyword evidence="11" id="KW-1185">Reference proteome</keyword>
<dbReference type="Gene3D" id="3.30.200.20">
    <property type="entry name" value="Phosphorylase Kinase, domain 1"/>
    <property type="match status" value="1"/>
</dbReference>
<keyword evidence="5 10" id="KW-0418">Kinase</keyword>
<evidence type="ECO:0000256" key="5">
    <source>
        <dbReference type="ARBA" id="ARBA00022777"/>
    </source>
</evidence>
<evidence type="ECO:0000256" key="6">
    <source>
        <dbReference type="ARBA" id="ARBA00022840"/>
    </source>
</evidence>
<evidence type="ECO:0000313" key="10">
    <source>
        <dbReference type="EMBL" id="KAG9508579.1"/>
    </source>
</evidence>
<dbReference type="GO" id="GO:0016301">
    <property type="term" value="F:kinase activity"/>
    <property type="evidence" value="ECO:0007669"/>
    <property type="project" value="UniProtKB-KW"/>
</dbReference>
<feature type="compositionally biased region" description="Basic and acidic residues" evidence="8">
    <location>
        <begin position="142"/>
        <end position="152"/>
    </location>
</feature>
<dbReference type="InterPro" id="IPR011009">
    <property type="entry name" value="Kinase-like_dom_sf"/>
</dbReference>
<accession>A0ABQ7S579</accession>
<evidence type="ECO:0000256" key="2">
    <source>
        <dbReference type="ARBA" id="ARBA00022527"/>
    </source>
</evidence>
<keyword evidence="2" id="KW-0723">Serine/threonine-protein kinase</keyword>
<keyword evidence="3" id="KW-0808">Transferase</keyword>
<dbReference type="PROSITE" id="PS00108">
    <property type="entry name" value="PROTEIN_KINASE_ST"/>
    <property type="match status" value="1"/>
</dbReference>
<feature type="region of interest" description="Disordered" evidence="8">
    <location>
        <begin position="139"/>
        <end position="158"/>
    </location>
</feature>
<feature type="region of interest" description="Disordered" evidence="8">
    <location>
        <begin position="254"/>
        <end position="309"/>
    </location>
</feature>